<feature type="compositionally biased region" description="Basic and acidic residues" evidence="1">
    <location>
        <begin position="203"/>
        <end position="214"/>
    </location>
</feature>
<evidence type="ECO:0000256" key="1">
    <source>
        <dbReference type="SAM" id="MobiDB-lite"/>
    </source>
</evidence>
<gene>
    <name evidence="2" type="ORF">LOC62_06G008405</name>
</gene>
<organism evidence="2 3">
    <name type="scientific">Vanrija pseudolonga</name>
    <dbReference type="NCBI Taxonomy" id="143232"/>
    <lineage>
        <taxon>Eukaryota</taxon>
        <taxon>Fungi</taxon>
        <taxon>Dikarya</taxon>
        <taxon>Basidiomycota</taxon>
        <taxon>Agaricomycotina</taxon>
        <taxon>Tremellomycetes</taxon>
        <taxon>Trichosporonales</taxon>
        <taxon>Trichosporonaceae</taxon>
        <taxon>Vanrija</taxon>
    </lineage>
</organism>
<dbReference type="GeneID" id="87811571"/>
<reference evidence="2" key="1">
    <citation type="submission" date="2023-10" db="EMBL/GenBank/DDBJ databases">
        <authorList>
            <person name="Noh H."/>
        </authorList>
    </citation>
    <scope>NUCLEOTIDE SEQUENCE</scope>
    <source>
        <strain evidence="2">DUCC4014</strain>
    </source>
</reference>
<dbReference type="RefSeq" id="XP_062630920.1">
    <property type="nucleotide sequence ID" value="XM_062774936.1"/>
</dbReference>
<proteinExistence type="predicted"/>
<dbReference type="Proteomes" id="UP000827549">
    <property type="component" value="Chromosome 6"/>
</dbReference>
<feature type="compositionally biased region" description="Pro residues" evidence="1">
    <location>
        <begin position="229"/>
        <end position="240"/>
    </location>
</feature>
<keyword evidence="3" id="KW-1185">Reference proteome</keyword>
<accession>A0AAF0YJ12</accession>
<evidence type="ECO:0000313" key="3">
    <source>
        <dbReference type="Proteomes" id="UP000827549"/>
    </source>
</evidence>
<sequence length="297" mass="33066">MTTLDELEKLFPTRTTYAAQLATAPQQLQVTANTVSSFVKLITKSYPRVCVFDGATSVGAEPQDAKVVLFPQRSGHHWSLVALIVDYQHLLVFEWAGMSAAATQHMAKTALLNWYRCIPDSTTKTRLGATDWTAGIRWKWIHFKCSDFDDPETHSAVYLFAFMWRTAVYPYPPELAEPPHNMAKARETLRRALATGKFAAKPSKPDGRDTKLDKYPLSMPMKNALGDPPARPRNPLPPTAPGAKLIVQMTRAHDASDARLRLWDQRRGVVYPSLSVTEGEVANARRSFAEGEARGGL</sequence>
<name>A0AAF0YJ12_9TREE</name>
<evidence type="ECO:0000313" key="2">
    <source>
        <dbReference type="EMBL" id="WOO84894.1"/>
    </source>
</evidence>
<dbReference type="AlphaFoldDB" id="A0AAF0YJ12"/>
<dbReference type="EMBL" id="CP086719">
    <property type="protein sequence ID" value="WOO84894.1"/>
    <property type="molecule type" value="Genomic_DNA"/>
</dbReference>
<feature type="region of interest" description="Disordered" evidence="1">
    <location>
        <begin position="198"/>
        <end position="241"/>
    </location>
</feature>
<protein>
    <submittedName>
        <fullName evidence="2">Uncharacterized protein</fullName>
    </submittedName>
</protein>